<evidence type="ECO:0000259" key="2">
    <source>
        <dbReference type="Pfam" id="PF00892"/>
    </source>
</evidence>
<feature type="domain" description="EamA" evidence="2">
    <location>
        <begin position="55"/>
        <end position="190"/>
    </location>
</feature>
<feature type="transmembrane region" description="Helical" evidence="1">
    <location>
        <begin position="48"/>
        <end position="67"/>
    </location>
</feature>
<reference evidence="3 4" key="1">
    <citation type="submission" date="2016-10" db="EMBL/GenBank/DDBJ databases">
        <authorList>
            <person name="de Groot N.N."/>
        </authorList>
    </citation>
    <scope>NUCLEOTIDE SEQUENCE [LARGE SCALE GENOMIC DNA]</scope>
    <source>
        <strain evidence="3 4">MT12</strain>
    </source>
</reference>
<feature type="transmembrane region" description="Helical" evidence="1">
    <location>
        <begin position="175"/>
        <end position="195"/>
    </location>
</feature>
<feature type="transmembrane region" description="Helical" evidence="1">
    <location>
        <begin position="151"/>
        <end position="169"/>
    </location>
</feature>
<feature type="transmembrane region" description="Helical" evidence="1">
    <location>
        <begin position="327"/>
        <end position="345"/>
    </location>
</feature>
<name>A0A1H5B1E9_9BRAD</name>
<dbReference type="PANTHER" id="PTHR22911:SF137">
    <property type="entry name" value="SOLUTE CARRIER FAMILY 35 MEMBER G2-RELATED"/>
    <property type="match status" value="1"/>
</dbReference>
<dbReference type="GO" id="GO:0016020">
    <property type="term" value="C:membrane"/>
    <property type="evidence" value="ECO:0007669"/>
    <property type="project" value="InterPro"/>
</dbReference>
<evidence type="ECO:0000256" key="1">
    <source>
        <dbReference type="SAM" id="Phobius"/>
    </source>
</evidence>
<dbReference type="InterPro" id="IPR037185">
    <property type="entry name" value="EmrE-like"/>
</dbReference>
<feature type="transmembrane region" description="Helical" evidence="1">
    <location>
        <begin position="119"/>
        <end position="139"/>
    </location>
</feature>
<feature type="transmembrane region" description="Helical" evidence="1">
    <location>
        <begin position="207"/>
        <end position="230"/>
    </location>
</feature>
<accession>A0A1H5B1E9</accession>
<sequence>MGPCFRRDDSELVDVAQSSHAPARLTASAAIGTLGAYSRPGAFSSSRMFTIASLWIPFTIVAAFGQVARNAMQRHLTGPLGTWGATNIRFLFGLPFAVVFFALAVLLTGDRVPWPADSFWPWLVAGALSQIVGTGFMLLAMNDRSFVVTTAYMKTEAIQTAIFGFIFLGDHLTTPKVIAIVIATIGVVVTALRPGGQKSFADLRPTVLGLGAAAVFAISAVSFRGAIIAVPGVSFVTAASYTLMWSLFVQTLILSVYLLLRAPDVLRKILGLWRPSMFAGFMGAFSSQFWFLAFALTAAANVRTLALIEVLFAQGVAYFSLKQPFSLREVIGIVLIVIGVALLIAA</sequence>
<keyword evidence="1" id="KW-0812">Transmembrane</keyword>
<keyword evidence="1" id="KW-1133">Transmembrane helix</keyword>
<dbReference type="PANTHER" id="PTHR22911">
    <property type="entry name" value="ACYL-MALONYL CONDENSING ENZYME-RELATED"/>
    <property type="match status" value="1"/>
</dbReference>
<dbReference type="Pfam" id="PF00892">
    <property type="entry name" value="EamA"/>
    <property type="match status" value="1"/>
</dbReference>
<dbReference type="AlphaFoldDB" id="A0A1H5B1E9"/>
<gene>
    <name evidence="3" type="ORF">SAMN05444164_4869</name>
</gene>
<organism evidence="3 4">
    <name type="scientific">Bradyrhizobium erythrophlei</name>
    <dbReference type="NCBI Taxonomy" id="1437360"/>
    <lineage>
        <taxon>Bacteria</taxon>
        <taxon>Pseudomonadati</taxon>
        <taxon>Pseudomonadota</taxon>
        <taxon>Alphaproteobacteria</taxon>
        <taxon>Hyphomicrobiales</taxon>
        <taxon>Nitrobacteraceae</taxon>
        <taxon>Bradyrhizobium</taxon>
    </lineage>
</organism>
<feature type="transmembrane region" description="Helical" evidence="1">
    <location>
        <begin position="88"/>
        <end position="107"/>
    </location>
</feature>
<keyword evidence="1" id="KW-0472">Membrane</keyword>
<dbReference type="SUPFAM" id="SSF103481">
    <property type="entry name" value="Multidrug resistance efflux transporter EmrE"/>
    <property type="match status" value="2"/>
</dbReference>
<feature type="transmembrane region" description="Helical" evidence="1">
    <location>
        <begin position="302"/>
        <end position="320"/>
    </location>
</feature>
<evidence type="ECO:0000313" key="4">
    <source>
        <dbReference type="Proteomes" id="UP000198992"/>
    </source>
</evidence>
<feature type="transmembrane region" description="Helical" evidence="1">
    <location>
        <begin position="272"/>
        <end position="296"/>
    </location>
</feature>
<evidence type="ECO:0000313" key="3">
    <source>
        <dbReference type="EMBL" id="SED48078.1"/>
    </source>
</evidence>
<feature type="transmembrane region" description="Helical" evidence="1">
    <location>
        <begin position="242"/>
        <end position="260"/>
    </location>
</feature>
<proteinExistence type="predicted"/>
<dbReference type="InterPro" id="IPR000620">
    <property type="entry name" value="EamA_dom"/>
</dbReference>
<dbReference type="EMBL" id="FNTH01000001">
    <property type="protein sequence ID" value="SED48078.1"/>
    <property type="molecule type" value="Genomic_DNA"/>
</dbReference>
<dbReference type="Proteomes" id="UP000198992">
    <property type="component" value="Unassembled WGS sequence"/>
</dbReference>
<protein>
    <submittedName>
        <fullName evidence="3">EamA-like transporter family protein</fullName>
    </submittedName>
</protein>